<evidence type="ECO:0000313" key="4">
    <source>
        <dbReference type="Proteomes" id="UP001165302"/>
    </source>
</evidence>
<dbReference type="Pfam" id="PF13229">
    <property type="entry name" value="Beta_helix"/>
    <property type="match status" value="1"/>
</dbReference>
<accession>A0ABS7Z250</accession>
<dbReference type="Gene3D" id="2.160.20.10">
    <property type="entry name" value="Single-stranded right-handed beta-helix, Pectin lyase-like"/>
    <property type="match status" value="2"/>
</dbReference>
<evidence type="ECO:0000256" key="1">
    <source>
        <dbReference type="SAM" id="SignalP"/>
    </source>
</evidence>
<dbReference type="PANTHER" id="PTHR36453:SF1">
    <property type="entry name" value="RIGHT HANDED BETA HELIX DOMAIN-CONTAINING PROTEIN"/>
    <property type="match status" value="1"/>
</dbReference>
<evidence type="ECO:0000259" key="2">
    <source>
        <dbReference type="Pfam" id="PF13229"/>
    </source>
</evidence>
<dbReference type="RefSeq" id="WP_225551585.1">
    <property type="nucleotide sequence ID" value="NZ_JADEYP010000004.1"/>
</dbReference>
<dbReference type="PANTHER" id="PTHR36453">
    <property type="entry name" value="SECRETED PROTEIN-RELATED"/>
    <property type="match status" value="1"/>
</dbReference>
<dbReference type="InterPro" id="IPR011050">
    <property type="entry name" value="Pectin_lyase_fold/virulence"/>
</dbReference>
<protein>
    <submittedName>
        <fullName evidence="3">Right-handed parallel beta-helix repeat-containing protein</fullName>
    </submittedName>
</protein>
<dbReference type="Proteomes" id="UP001165302">
    <property type="component" value="Unassembled WGS sequence"/>
</dbReference>
<dbReference type="InterPro" id="IPR006626">
    <property type="entry name" value="PbH1"/>
</dbReference>
<reference evidence="3" key="1">
    <citation type="submission" date="2020-10" db="EMBL/GenBank/DDBJ databases">
        <authorList>
            <person name="Lu T."/>
            <person name="Wang Q."/>
            <person name="Han X."/>
        </authorList>
    </citation>
    <scope>NUCLEOTIDE SEQUENCE</scope>
    <source>
        <strain evidence="3">WQ 366</strain>
    </source>
</reference>
<dbReference type="SUPFAM" id="SSF50156">
    <property type="entry name" value="PDZ domain-like"/>
    <property type="match status" value="1"/>
</dbReference>
<evidence type="ECO:0000313" key="3">
    <source>
        <dbReference type="EMBL" id="MCA5004251.1"/>
    </source>
</evidence>
<dbReference type="InterPro" id="IPR036034">
    <property type="entry name" value="PDZ_sf"/>
</dbReference>
<feature type="domain" description="Right handed beta helix" evidence="2">
    <location>
        <begin position="321"/>
        <end position="459"/>
    </location>
</feature>
<dbReference type="Gene3D" id="2.30.42.10">
    <property type="match status" value="1"/>
</dbReference>
<proteinExistence type="predicted"/>
<dbReference type="EMBL" id="JADEYP010000004">
    <property type="protein sequence ID" value="MCA5004251.1"/>
    <property type="molecule type" value="Genomic_DNA"/>
</dbReference>
<dbReference type="InterPro" id="IPR039448">
    <property type="entry name" value="Beta_helix"/>
</dbReference>
<organism evidence="3 4">
    <name type="scientific">Sphingobacterium bovistauri</name>
    <dbReference type="NCBI Taxonomy" id="2781959"/>
    <lineage>
        <taxon>Bacteria</taxon>
        <taxon>Pseudomonadati</taxon>
        <taxon>Bacteroidota</taxon>
        <taxon>Sphingobacteriia</taxon>
        <taxon>Sphingobacteriales</taxon>
        <taxon>Sphingobacteriaceae</taxon>
        <taxon>Sphingobacterium</taxon>
    </lineage>
</organism>
<feature type="signal peptide" evidence="1">
    <location>
        <begin position="1"/>
        <end position="21"/>
    </location>
</feature>
<keyword evidence="1" id="KW-0732">Signal</keyword>
<name>A0ABS7Z250_9SPHI</name>
<dbReference type="InterPro" id="IPR012334">
    <property type="entry name" value="Pectin_lyas_fold"/>
</dbReference>
<sequence>MKVLFLNILIITLFGFLDANAQSSRAIYVSVHGHDKNIGDEKKPLSTIQEGINRVKEIKKTKFKGKVELVIGVGTYYLDKSIKLDQSFSGKQNTPFVLRAEDGEKVILSAGILLQNLKWKSETNGVWSTVVPSATVIEDLYSNGKRLIKARYPNYNANILPFNGYAADAISKERVARWKNPKGGYVHALHEGKWGGFHFEIKGKDSQGNLMLEGGQQNNRPSPIHETFRFVENIFEELDDTNEWYFDINKSILYYKPEQGTNPNVLKFETARLENIISLVGTKQQPVRNIKIKGLDFVCTAPTFMKTSEPLLRSDWTIYRQGAVKFENAENCEVSQSNFYNLGGNAVFVSNYNREVKISGNLIEQIGASAVSFVGDPSAVRSPSFRYENFVPEADLDTVRGPKSDNYPKDCEVSDNLIRNIGLVEKQVAGVQISIAESIRVLHNTIYDIPRAGINVGDGTWGGHDIAYNDVFNTVLETSDHGAFNSWGRDRFWHPDREKMDDLVARRPELILLDAYKTTYIRNNRFRCDHGWDIDLDDGSSNYVIFNNLCLNGGIKLREGFHRTVYNNITVNNGFHPHVWFKNSHDVFRNNIVMLPHQDIRVDFWGDTVDYNYYVKAEDLVKDQEKRLERNGKVITPKFKDVKNGDFTLLAEVPDGFVNFDMQNFGVTSGRLKKLADSPIIPELNYNKPKTNTASSVITYKGATLKSIESLGEQSAAGLPTMEGIMIVKFADDSYLKYNGFLINDVIVACEGEKVINTTGLDSLLKQFHYYHKLNFTIYRNQVKQEVVLNL</sequence>
<dbReference type="SMART" id="SM00710">
    <property type="entry name" value="PbH1"/>
    <property type="match status" value="4"/>
</dbReference>
<dbReference type="SUPFAM" id="SSF51126">
    <property type="entry name" value="Pectin lyase-like"/>
    <property type="match status" value="1"/>
</dbReference>
<gene>
    <name evidence="3" type="ORF">IPZ78_03660</name>
</gene>
<keyword evidence="4" id="KW-1185">Reference proteome</keyword>
<feature type="chain" id="PRO_5045207132" evidence="1">
    <location>
        <begin position="22"/>
        <end position="791"/>
    </location>
</feature>
<comment type="caution">
    <text evidence="3">The sequence shown here is derived from an EMBL/GenBank/DDBJ whole genome shotgun (WGS) entry which is preliminary data.</text>
</comment>